<evidence type="ECO:0000313" key="2">
    <source>
        <dbReference type="EMBL" id="GFB11607.1"/>
    </source>
</evidence>
<accession>A0A699KU64</accession>
<reference evidence="2" key="1">
    <citation type="journal article" date="2019" name="Sci. Rep.">
        <title>Draft genome of Tanacetum cinerariifolium, the natural source of mosquito coil.</title>
        <authorList>
            <person name="Yamashiro T."/>
            <person name="Shiraishi A."/>
            <person name="Satake H."/>
            <person name="Nakayama K."/>
        </authorList>
    </citation>
    <scope>NUCLEOTIDE SEQUENCE</scope>
</reference>
<evidence type="ECO:0000256" key="1">
    <source>
        <dbReference type="SAM" id="MobiDB-lite"/>
    </source>
</evidence>
<gene>
    <name evidence="2" type="ORF">Tci_683578</name>
</gene>
<proteinExistence type="predicted"/>
<name>A0A699KU64_TANCI</name>
<comment type="caution">
    <text evidence="2">The sequence shown here is derived from an EMBL/GenBank/DDBJ whole genome shotgun (WGS) entry which is preliminary data.</text>
</comment>
<protein>
    <submittedName>
        <fullName evidence="2">Uncharacterized protein</fullName>
    </submittedName>
</protein>
<organism evidence="2">
    <name type="scientific">Tanacetum cinerariifolium</name>
    <name type="common">Dalmatian daisy</name>
    <name type="synonym">Chrysanthemum cinerariifolium</name>
    <dbReference type="NCBI Taxonomy" id="118510"/>
    <lineage>
        <taxon>Eukaryota</taxon>
        <taxon>Viridiplantae</taxon>
        <taxon>Streptophyta</taxon>
        <taxon>Embryophyta</taxon>
        <taxon>Tracheophyta</taxon>
        <taxon>Spermatophyta</taxon>
        <taxon>Magnoliopsida</taxon>
        <taxon>eudicotyledons</taxon>
        <taxon>Gunneridae</taxon>
        <taxon>Pentapetalae</taxon>
        <taxon>asterids</taxon>
        <taxon>campanulids</taxon>
        <taxon>Asterales</taxon>
        <taxon>Asteraceae</taxon>
        <taxon>Asteroideae</taxon>
        <taxon>Anthemideae</taxon>
        <taxon>Anthemidinae</taxon>
        <taxon>Tanacetum</taxon>
    </lineage>
</organism>
<feature type="region of interest" description="Disordered" evidence="1">
    <location>
        <begin position="1"/>
        <end position="22"/>
    </location>
</feature>
<dbReference type="EMBL" id="BKCJ010555420">
    <property type="protein sequence ID" value="GFB11607.1"/>
    <property type="molecule type" value="Genomic_DNA"/>
</dbReference>
<sequence length="212" mass="23364">MCSQEACVPDSHKEGSRLQTQEMDRSGGVAQVIVSRHVLELVDGMIIHPMSSFILVSHPSVNPSLTLILLIHPACVADLPITLAHVATCRGGSRFNTLTISLVSKPNDRAILVTNIPSKVTLLSLTLFREGIGVDEVKEWLSKTFVGEKLPINNIPEVNRAPNEVVIVHLMVFIIEQSKLANPFFHCFFARYEVLPPSVPSSFAYCRRIIVG</sequence>
<dbReference type="AlphaFoldDB" id="A0A699KU64"/>